<organism evidence="1 2">
    <name type="scientific">Curtobacterium flaccumfaciens</name>
    <dbReference type="NCBI Taxonomy" id="2035"/>
    <lineage>
        <taxon>Bacteria</taxon>
        <taxon>Bacillati</taxon>
        <taxon>Actinomycetota</taxon>
        <taxon>Actinomycetes</taxon>
        <taxon>Micrococcales</taxon>
        <taxon>Microbacteriaceae</taxon>
        <taxon>Curtobacterium</taxon>
    </lineage>
</organism>
<dbReference type="Proteomes" id="UP000295764">
    <property type="component" value="Unassembled WGS sequence"/>
</dbReference>
<proteinExistence type="predicted"/>
<evidence type="ECO:0000313" key="1">
    <source>
        <dbReference type="EMBL" id="TDN41935.1"/>
    </source>
</evidence>
<comment type="caution">
    <text evidence="1">The sequence shown here is derived from an EMBL/GenBank/DDBJ whole genome shotgun (WGS) entry which is preliminary data.</text>
</comment>
<sequence>MIGATGTIPAGTSYDVWTTNPYYNLFSVRSDNSHFTTQKVSDSQYRVTAVAAVPSGTVATLDVSGYGVPTVGSVTNTIAGDGQRHDVTLSNGTRPC</sequence>
<dbReference type="AlphaFoldDB" id="A0A4R6DBT1"/>
<protein>
    <submittedName>
        <fullName evidence="1">Uncharacterized protein</fullName>
    </submittedName>
</protein>
<evidence type="ECO:0000313" key="2">
    <source>
        <dbReference type="Proteomes" id="UP000295764"/>
    </source>
</evidence>
<gene>
    <name evidence="1" type="ORF">EDF64_11414</name>
</gene>
<dbReference type="EMBL" id="SNVW01000014">
    <property type="protein sequence ID" value="TDN41935.1"/>
    <property type="molecule type" value="Genomic_DNA"/>
</dbReference>
<reference evidence="1 2" key="1">
    <citation type="submission" date="2019-03" db="EMBL/GenBank/DDBJ databases">
        <title>Genomic analyses of the natural microbiome of Caenorhabditis elegans.</title>
        <authorList>
            <person name="Samuel B."/>
        </authorList>
    </citation>
    <scope>NUCLEOTIDE SEQUENCE [LARGE SCALE GENOMIC DNA]</scope>
    <source>
        <strain evidence="1 2">JUb65</strain>
    </source>
</reference>
<name>A0A4R6DBT1_9MICO</name>
<accession>A0A4R6DBT1</accession>